<comment type="caution">
    <text evidence="1">The sequence shown here is derived from an EMBL/GenBank/DDBJ whole genome shotgun (WGS) entry which is preliminary data.</text>
</comment>
<protein>
    <submittedName>
        <fullName evidence="1">Uncharacterized protein</fullName>
    </submittedName>
</protein>
<keyword evidence="2" id="KW-1185">Reference proteome</keyword>
<evidence type="ECO:0000313" key="1">
    <source>
        <dbReference type="EMBL" id="KAF9461437.1"/>
    </source>
</evidence>
<evidence type="ECO:0000313" key="2">
    <source>
        <dbReference type="Proteomes" id="UP000807353"/>
    </source>
</evidence>
<proteinExistence type="predicted"/>
<reference evidence="1" key="1">
    <citation type="submission" date="2020-11" db="EMBL/GenBank/DDBJ databases">
        <authorList>
            <consortium name="DOE Joint Genome Institute"/>
            <person name="Ahrendt S."/>
            <person name="Riley R."/>
            <person name="Andreopoulos W."/>
            <person name="Labutti K."/>
            <person name="Pangilinan J."/>
            <person name="Ruiz-Duenas F.J."/>
            <person name="Barrasa J.M."/>
            <person name="Sanchez-Garcia M."/>
            <person name="Camarero S."/>
            <person name="Miyauchi S."/>
            <person name="Serrano A."/>
            <person name="Linde D."/>
            <person name="Babiker R."/>
            <person name="Drula E."/>
            <person name="Ayuso-Fernandez I."/>
            <person name="Pacheco R."/>
            <person name="Padilla G."/>
            <person name="Ferreira P."/>
            <person name="Barriuso J."/>
            <person name="Kellner H."/>
            <person name="Castanera R."/>
            <person name="Alfaro M."/>
            <person name="Ramirez L."/>
            <person name="Pisabarro A.G."/>
            <person name="Kuo A."/>
            <person name="Tritt A."/>
            <person name="Lipzen A."/>
            <person name="He G."/>
            <person name="Yan M."/>
            <person name="Ng V."/>
            <person name="Cullen D."/>
            <person name="Martin F."/>
            <person name="Rosso M.-N."/>
            <person name="Henrissat B."/>
            <person name="Hibbett D."/>
            <person name="Martinez A.T."/>
            <person name="Grigoriev I.V."/>
        </authorList>
    </citation>
    <scope>NUCLEOTIDE SEQUENCE</scope>
    <source>
        <strain evidence="1">CBS 247.69</strain>
    </source>
</reference>
<organism evidence="1 2">
    <name type="scientific">Collybia nuda</name>
    <dbReference type="NCBI Taxonomy" id="64659"/>
    <lineage>
        <taxon>Eukaryota</taxon>
        <taxon>Fungi</taxon>
        <taxon>Dikarya</taxon>
        <taxon>Basidiomycota</taxon>
        <taxon>Agaricomycotina</taxon>
        <taxon>Agaricomycetes</taxon>
        <taxon>Agaricomycetidae</taxon>
        <taxon>Agaricales</taxon>
        <taxon>Tricholomatineae</taxon>
        <taxon>Clitocybaceae</taxon>
        <taxon>Collybia</taxon>
    </lineage>
</organism>
<sequence length="57" mass="6705">MWLGWNGRELSYSHLSPTPIRACETRTWRVFPEITRTLLYSTIPGLSFSEFQKRSVT</sequence>
<dbReference type="Proteomes" id="UP000807353">
    <property type="component" value="Unassembled WGS sequence"/>
</dbReference>
<gene>
    <name evidence="1" type="ORF">BDZ94DRAFT_1263678</name>
</gene>
<dbReference type="EMBL" id="MU150284">
    <property type="protein sequence ID" value="KAF9461437.1"/>
    <property type="molecule type" value="Genomic_DNA"/>
</dbReference>
<dbReference type="AlphaFoldDB" id="A0A9P6CD73"/>
<accession>A0A9P6CD73</accession>
<name>A0A9P6CD73_9AGAR</name>